<evidence type="ECO:0000256" key="4">
    <source>
        <dbReference type="ARBA" id="ARBA00022990"/>
    </source>
</evidence>
<feature type="compositionally biased region" description="Basic and acidic residues" evidence="9">
    <location>
        <begin position="57"/>
        <end position="74"/>
    </location>
</feature>
<protein>
    <recommendedName>
        <fullName evidence="2 8">Histone acetyltransferase</fullName>
        <ecNumber evidence="2 8">2.3.1.48</ecNumber>
    </recommendedName>
</protein>
<dbReference type="EMBL" id="SNRW01004315">
    <property type="protein sequence ID" value="KAA6387583.1"/>
    <property type="molecule type" value="Genomic_DNA"/>
</dbReference>
<dbReference type="Proteomes" id="UP000324800">
    <property type="component" value="Unassembled WGS sequence"/>
</dbReference>
<evidence type="ECO:0000256" key="3">
    <source>
        <dbReference type="ARBA" id="ARBA00022679"/>
    </source>
</evidence>
<accession>A0A5J4VZ83</accession>
<dbReference type="InterPro" id="IPR025995">
    <property type="entry name" value="Tudor-knot"/>
</dbReference>
<dbReference type="EC" id="2.3.1.48" evidence="2 8"/>
<keyword evidence="6" id="KW-0804">Transcription</keyword>
<comment type="subcellular location">
    <subcellularLocation>
        <location evidence="8">Nucleus</location>
    </subcellularLocation>
</comment>
<comment type="similarity">
    <text evidence="1 8">Belongs to the MYST (SAS/MOZ) family.</text>
</comment>
<dbReference type="InterPro" id="IPR000953">
    <property type="entry name" value="Chromo/chromo_shadow_dom"/>
</dbReference>
<gene>
    <name evidence="11" type="ORF">EZS28_016888</name>
</gene>
<keyword evidence="5" id="KW-0805">Transcription regulation</keyword>
<dbReference type="Gene3D" id="3.40.630.30">
    <property type="match status" value="1"/>
</dbReference>
<proteinExistence type="inferred from homology"/>
<dbReference type="PANTHER" id="PTHR10615:SF82">
    <property type="entry name" value="HISTONE ACETYLTRANSFERASE KAT8"/>
    <property type="match status" value="1"/>
</dbReference>
<dbReference type="FunFam" id="1.10.10.10:FF:000022">
    <property type="entry name" value="Histone acetyltransferase"/>
    <property type="match status" value="1"/>
</dbReference>
<keyword evidence="3 11" id="KW-0808">Transferase</keyword>
<dbReference type="InterPro" id="IPR016197">
    <property type="entry name" value="Chromo-like_dom_sf"/>
</dbReference>
<dbReference type="GO" id="GO:0046972">
    <property type="term" value="F:histone H4K16 acetyltransferase activity"/>
    <property type="evidence" value="ECO:0007669"/>
    <property type="project" value="TreeGrafter"/>
</dbReference>
<dbReference type="PROSITE" id="PS51726">
    <property type="entry name" value="MYST_HAT"/>
    <property type="match status" value="1"/>
</dbReference>
<feature type="compositionally biased region" description="Low complexity" evidence="9">
    <location>
        <begin position="85"/>
        <end position="109"/>
    </location>
</feature>
<evidence type="ECO:0000256" key="8">
    <source>
        <dbReference type="RuleBase" id="RU361211"/>
    </source>
</evidence>
<evidence type="ECO:0000259" key="10">
    <source>
        <dbReference type="PROSITE" id="PS51726"/>
    </source>
</evidence>
<dbReference type="GO" id="GO:0044545">
    <property type="term" value="C:NSL complex"/>
    <property type="evidence" value="ECO:0007669"/>
    <property type="project" value="TreeGrafter"/>
</dbReference>
<dbReference type="OrthoDB" id="787137at2759"/>
<dbReference type="GO" id="GO:0035267">
    <property type="term" value="C:NuA4 histone acetyltransferase complex"/>
    <property type="evidence" value="ECO:0007669"/>
    <property type="project" value="TreeGrafter"/>
</dbReference>
<feature type="domain" description="MYST-type HAT" evidence="10">
    <location>
        <begin position="145"/>
        <end position="418"/>
    </location>
</feature>
<dbReference type="InterPro" id="IPR002717">
    <property type="entry name" value="HAT_MYST-type"/>
</dbReference>
<evidence type="ECO:0000256" key="5">
    <source>
        <dbReference type="ARBA" id="ARBA00023015"/>
    </source>
</evidence>
<evidence type="ECO:0000256" key="6">
    <source>
        <dbReference type="ARBA" id="ARBA00023163"/>
    </source>
</evidence>
<dbReference type="FunFam" id="3.40.630.30:FF:000002">
    <property type="entry name" value="Histone acetyltransferase"/>
    <property type="match status" value="1"/>
</dbReference>
<evidence type="ECO:0000313" key="12">
    <source>
        <dbReference type="Proteomes" id="UP000324800"/>
    </source>
</evidence>
<dbReference type="Gene3D" id="2.30.30.140">
    <property type="match status" value="1"/>
</dbReference>
<dbReference type="Pfam" id="PF01853">
    <property type="entry name" value="MOZ_SAS"/>
    <property type="match status" value="1"/>
</dbReference>
<keyword evidence="8" id="KW-0539">Nucleus</keyword>
<dbReference type="SUPFAM" id="SSF55729">
    <property type="entry name" value="Acyl-CoA N-acyltransferases (Nat)"/>
    <property type="match status" value="1"/>
</dbReference>
<dbReference type="InterPro" id="IPR036388">
    <property type="entry name" value="WH-like_DNA-bd_sf"/>
</dbReference>
<dbReference type="SUPFAM" id="SSF54160">
    <property type="entry name" value="Chromo domain-like"/>
    <property type="match status" value="1"/>
</dbReference>
<dbReference type="Gene3D" id="3.30.60.60">
    <property type="entry name" value="N-acetyl transferase-like"/>
    <property type="match status" value="1"/>
</dbReference>
<dbReference type="InterPro" id="IPR050603">
    <property type="entry name" value="MYST_HAT"/>
</dbReference>
<evidence type="ECO:0000256" key="2">
    <source>
        <dbReference type="ARBA" id="ARBA00013184"/>
    </source>
</evidence>
<feature type="region of interest" description="Disordered" evidence="9">
    <location>
        <begin position="53"/>
        <end position="109"/>
    </location>
</feature>
<dbReference type="GO" id="GO:0006355">
    <property type="term" value="P:regulation of DNA-templated transcription"/>
    <property type="evidence" value="ECO:0007669"/>
    <property type="project" value="InterPro"/>
</dbReference>
<name>A0A5J4VZ83_9EUKA</name>
<keyword evidence="4" id="KW-0007">Acetylation</keyword>
<organism evidence="11 12">
    <name type="scientific">Streblomastix strix</name>
    <dbReference type="NCBI Taxonomy" id="222440"/>
    <lineage>
        <taxon>Eukaryota</taxon>
        <taxon>Metamonada</taxon>
        <taxon>Preaxostyla</taxon>
        <taxon>Oxymonadida</taxon>
        <taxon>Streblomastigidae</taxon>
        <taxon>Streblomastix</taxon>
    </lineage>
</organism>
<evidence type="ECO:0000256" key="9">
    <source>
        <dbReference type="SAM" id="MobiDB-lite"/>
    </source>
</evidence>
<sequence>MCKPSFEDKPVKSIVLNKRGLPGHEQYYVHYENYNRRLDEWVTRDKFNFDKMFPMEPQRRRDTSTSRKAADSNRDIQSPSPSPSPSAQQQQQQQQIRQSPSRTLANSLSSNSNLISNSNISESAPIMPAVQSSTGGVQAGVHFEALVRNVDRIVLGMNNIDTWYYSPFPKDVLDESGYSECIWICEFCLSHFSCQRSFERHMRKCKMFCPPGDEIFRQDNLSVFEVDGIKQRIYCQNLALISKLFLDHKTLFYDVDPFLFYILTEVDDRGCHLVGYFSKEKDSPDGYNLSCIMVLPPYQQNGYGRFLIAFSYELSKKEGKSGSPEKPLSDLGLLSFYSYWKYELVRILKDASGPVSINDLSMRTSITTEDINSTLSRFGMFVYYSGGYVINVSNTLTMEHERKHPKIMIQIQNLHWTPRNFEQPSEKKH</sequence>
<evidence type="ECO:0000313" key="11">
    <source>
        <dbReference type="EMBL" id="KAA6387583.1"/>
    </source>
</evidence>
<dbReference type="AlphaFoldDB" id="A0A5J4VZ83"/>
<dbReference type="Gene3D" id="1.10.10.10">
    <property type="entry name" value="Winged helix-like DNA-binding domain superfamily/Winged helix DNA-binding domain"/>
    <property type="match status" value="1"/>
</dbReference>
<evidence type="ECO:0000256" key="7">
    <source>
        <dbReference type="PIRSR" id="PIRSR602717-51"/>
    </source>
</evidence>
<dbReference type="CDD" id="cd04301">
    <property type="entry name" value="NAT_SF"/>
    <property type="match status" value="1"/>
</dbReference>
<dbReference type="Pfam" id="PF11717">
    <property type="entry name" value="Tudor-knot"/>
    <property type="match status" value="1"/>
</dbReference>
<dbReference type="InterPro" id="IPR040706">
    <property type="entry name" value="Zf-MYST"/>
</dbReference>
<dbReference type="InterPro" id="IPR016181">
    <property type="entry name" value="Acyl_CoA_acyltransferase"/>
</dbReference>
<evidence type="ECO:0000256" key="1">
    <source>
        <dbReference type="ARBA" id="ARBA00010107"/>
    </source>
</evidence>
<reference evidence="11 12" key="1">
    <citation type="submission" date="2019-03" db="EMBL/GenBank/DDBJ databases">
        <title>Single cell metagenomics reveals metabolic interactions within the superorganism composed of flagellate Streblomastix strix and complex community of Bacteroidetes bacteria on its surface.</title>
        <authorList>
            <person name="Treitli S.C."/>
            <person name="Kolisko M."/>
            <person name="Husnik F."/>
            <person name="Keeling P."/>
            <person name="Hampl V."/>
        </authorList>
    </citation>
    <scope>NUCLEOTIDE SEQUENCE [LARGE SCALE GENOMIC DNA]</scope>
    <source>
        <strain evidence="11">ST1C</strain>
    </source>
</reference>
<comment type="caution">
    <text evidence="11">The sequence shown here is derived from an EMBL/GenBank/DDBJ whole genome shotgun (WGS) entry which is preliminary data.</text>
</comment>
<dbReference type="SMART" id="SM00298">
    <property type="entry name" value="CHROMO"/>
    <property type="match status" value="1"/>
</dbReference>
<dbReference type="PANTHER" id="PTHR10615">
    <property type="entry name" value="HISTONE ACETYLTRANSFERASE"/>
    <property type="match status" value="1"/>
</dbReference>
<dbReference type="GO" id="GO:0005634">
    <property type="term" value="C:nucleus"/>
    <property type="evidence" value="ECO:0007669"/>
    <property type="project" value="UniProtKB-SubCell"/>
</dbReference>
<comment type="catalytic activity">
    <reaction evidence="8">
        <text>L-lysyl-[protein] + acetyl-CoA = N(6)-acetyl-L-lysyl-[protein] + CoA + H(+)</text>
        <dbReference type="Rhea" id="RHEA:45948"/>
        <dbReference type="Rhea" id="RHEA-COMP:9752"/>
        <dbReference type="Rhea" id="RHEA-COMP:10731"/>
        <dbReference type="ChEBI" id="CHEBI:15378"/>
        <dbReference type="ChEBI" id="CHEBI:29969"/>
        <dbReference type="ChEBI" id="CHEBI:57287"/>
        <dbReference type="ChEBI" id="CHEBI:57288"/>
        <dbReference type="ChEBI" id="CHEBI:61930"/>
        <dbReference type="EC" id="2.3.1.48"/>
    </reaction>
</comment>
<feature type="active site" description="Proton donor/acceptor" evidence="7">
    <location>
        <position position="325"/>
    </location>
</feature>
<dbReference type="Pfam" id="PF17772">
    <property type="entry name" value="zf-MYST"/>
    <property type="match status" value="1"/>
</dbReference>